<organism evidence="7 8">
    <name type="scientific">Croceitalea dokdonensis DOKDO 023</name>
    <dbReference type="NCBI Taxonomy" id="1300341"/>
    <lineage>
        <taxon>Bacteria</taxon>
        <taxon>Pseudomonadati</taxon>
        <taxon>Bacteroidota</taxon>
        <taxon>Flavobacteriia</taxon>
        <taxon>Flavobacteriales</taxon>
        <taxon>Flavobacteriaceae</taxon>
        <taxon>Croceitalea</taxon>
    </lineage>
</organism>
<dbReference type="PANTHER" id="PTHR43304">
    <property type="entry name" value="PHYTOCHROME-LIKE PROTEIN CPH1"/>
    <property type="match status" value="1"/>
</dbReference>
<dbReference type="InterPro" id="IPR052162">
    <property type="entry name" value="Sensor_kinase/Photoreceptor"/>
</dbReference>
<keyword evidence="5 7" id="KW-0418">Kinase</keyword>
<dbReference type="AlphaFoldDB" id="A0A0P7ASJ0"/>
<dbReference type="InterPro" id="IPR035965">
    <property type="entry name" value="PAS-like_dom_sf"/>
</dbReference>
<evidence type="ECO:0000259" key="6">
    <source>
        <dbReference type="PROSITE" id="PS50109"/>
    </source>
</evidence>
<evidence type="ECO:0000313" key="7">
    <source>
        <dbReference type="EMBL" id="KPM30910.1"/>
    </source>
</evidence>
<dbReference type="Pfam" id="PF13426">
    <property type="entry name" value="PAS_9"/>
    <property type="match status" value="1"/>
</dbReference>
<dbReference type="InterPro" id="IPR013656">
    <property type="entry name" value="PAS_4"/>
</dbReference>
<proteinExistence type="predicted"/>
<feature type="domain" description="Histidine kinase" evidence="6">
    <location>
        <begin position="400"/>
        <end position="613"/>
    </location>
</feature>
<dbReference type="SUPFAM" id="SSF55785">
    <property type="entry name" value="PYP-like sensor domain (PAS domain)"/>
    <property type="match status" value="1"/>
</dbReference>
<evidence type="ECO:0000256" key="5">
    <source>
        <dbReference type="ARBA" id="ARBA00022777"/>
    </source>
</evidence>
<keyword evidence="8" id="KW-1185">Reference proteome</keyword>
<dbReference type="InterPro" id="IPR004358">
    <property type="entry name" value="Sig_transdc_His_kin-like_C"/>
</dbReference>
<keyword evidence="4" id="KW-0808">Transferase</keyword>
<evidence type="ECO:0000256" key="3">
    <source>
        <dbReference type="ARBA" id="ARBA00022553"/>
    </source>
</evidence>
<dbReference type="Pfam" id="PF02518">
    <property type="entry name" value="HATPase_c"/>
    <property type="match status" value="1"/>
</dbReference>
<dbReference type="EC" id="2.7.13.3" evidence="2"/>
<dbReference type="PROSITE" id="PS50109">
    <property type="entry name" value="HIS_KIN"/>
    <property type="match status" value="1"/>
</dbReference>
<dbReference type="Gene3D" id="3.30.450.20">
    <property type="entry name" value="PAS domain"/>
    <property type="match status" value="3"/>
</dbReference>
<dbReference type="CDD" id="cd00075">
    <property type="entry name" value="HATPase"/>
    <property type="match status" value="1"/>
</dbReference>
<dbReference type="OrthoDB" id="5522855at2"/>
<reference evidence="7 8" key="1">
    <citation type="submission" date="2015-09" db="EMBL/GenBank/DDBJ databases">
        <title>Genome sequence of the marine flavobacterium Croceitalea dokdonensis DOKDO 023 that contains proton- and sodium-pumping rhodopsins.</title>
        <authorList>
            <person name="Kwon S.-K."/>
            <person name="Lee H.K."/>
            <person name="Kwak M.-J."/>
            <person name="Kim J.F."/>
        </authorList>
    </citation>
    <scope>NUCLEOTIDE SEQUENCE [LARGE SCALE GENOMIC DNA]</scope>
    <source>
        <strain evidence="7 8">DOKDO 023</strain>
    </source>
</reference>
<dbReference type="PRINTS" id="PR00344">
    <property type="entry name" value="BCTRLSENSOR"/>
</dbReference>
<dbReference type="STRING" id="1300341.I595_2888"/>
<evidence type="ECO:0000256" key="1">
    <source>
        <dbReference type="ARBA" id="ARBA00000085"/>
    </source>
</evidence>
<dbReference type="SUPFAM" id="SSF55874">
    <property type="entry name" value="ATPase domain of HSP90 chaperone/DNA topoisomerase II/histidine kinase"/>
    <property type="match status" value="1"/>
</dbReference>
<dbReference type="EMBL" id="LDJX01000006">
    <property type="protein sequence ID" value="KPM30910.1"/>
    <property type="molecule type" value="Genomic_DNA"/>
</dbReference>
<evidence type="ECO:0000313" key="8">
    <source>
        <dbReference type="Proteomes" id="UP000050280"/>
    </source>
</evidence>
<dbReference type="SMART" id="SM00091">
    <property type="entry name" value="PAS"/>
    <property type="match status" value="2"/>
</dbReference>
<name>A0A0P7ASJ0_9FLAO</name>
<sequence>MNTSISNHPSAIQWVNQLPSASVLLDKDCTLIDASNSWFQEFGLNRDSTLKKPFLQLFPRLDESWQDSFEYALEGLKDIKMVDKYVDDQQHTKTFLWHINPWMDGYGKAVGIILNVKNLTQDTALELEVKNSPALLTEKWESSFGSWEYNVKDNTVYWSKELKALFGVPKTYEPSLKKSILLFGTNPEGKSLKHYLDAAITTGQPWSVNLPLAEKNRAGDLMHIIGRPKFKNGNCTRIIGTIRKAQKHSPKKPLLSPNTNKPRTDTLVLLEDVPASIGAIALKTGKIIGANHALLDLLGLAKKDVVAKHLEDFLWFTKEERIQWYRSIKTNSSFQGLQKEVFHKQIGQKLILRFSGKVIGQNLVVSCEDVTSFHLKEAATEAQLALANEELKRITDFTHMASHNLKAHATNFDLLLNFLQNEKSETERANLLKILFQSAENLATSIKGLRELVTIRQQMDSQKKLVDLSDVIYRCLQNNNGLVKTYNAKVHNEVLDGYHIQAIPVYLESIVSNLLVNAIKFKNEQERPIVFISVEETKTHDVLLIEDNGVGMDLEKQKDKLFALYKTLQNMDNASGASLYLVKYQIELLGGKILVESKIGKGSVFRLFFPKNR</sequence>
<dbReference type="InterPro" id="IPR036890">
    <property type="entry name" value="HATPase_C_sf"/>
</dbReference>
<gene>
    <name evidence="7" type="ORF">I595_2888</name>
</gene>
<protein>
    <recommendedName>
        <fullName evidence="2">histidine kinase</fullName>
        <ecNumber evidence="2">2.7.13.3</ecNumber>
    </recommendedName>
</protein>
<dbReference type="RefSeq" id="WP_054559897.1">
    <property type="nucleotide sequence ID" value="NZ_LDJX01000006.1"/>
</dbReference>
<dbReference type="InterPro" id="IPR000014">
    <property type="entry name" value="PAS"/>
</dbReference>
<dbReference type="SMART" id="SM00387">
    <property type="entry name" value="HATPase_c"/>
    <property type="match status" value="1"/>
</dbReference>
<dbReference type="GO" id="GO:0004673">
    <property type="term" value="F:protein histidine kinase activity"/>
    <property type="evidence" value="ECO:0007669"/>
    <property type="project" value="UniProtKB-EC"/>
</dbReference>
<dbReference type="InterPro" id="IPR005467">
    <property type="entry name" value="His_kinase_dom"/>
</dbReference>
<comment type="caution">
    <text evidence="7">The sequence shown here is derived from an EMBL/GenBank/DDBJ whole genome shotgun (WGS) entry which is preliminary data.</text>
</comment>
<dbReference type="InterPro" id="IPR003594">
    <property type="entry name" value="HATPase_dom"/>
</dbReference>
<comment type="catalytic activity">
    <reaction evidence="1">
        <text>ATP + protein L-histidine = ADP + protein N-phospho-L-histidine.</text>
        <dbReference type="EC" id="2.7.13.3"/>
    </reaction>
</comment>
<dbReference type="Pfam" id="PF08448">
    <property type="entry name" value="PAS_4"/>
    <property type="match status" value="1"/>
</dbReference>
<dbReference type="CDD" id="cd00130">
    <property type="entry name" value="PAS"/>
    <property type="match status" value="1"/>
</dbReference>
<evidence type="ECO:0000256" key="4">
    <source>
        <dbReference type="ARBA" id="ARBA00022679"/>
    </source>
</evidence>
<dbReference type="Proteomes" id="UP000050280">
    <property type="component" value="Unassembled WGS sequence"/>
</dbReference>
<evidence type="ECO:0000256" key="2">
    <source>
        <dbReference type="ARBA" id="ARBA00012438"/>
    </source>
</evidence>
<keyword evidence="3" id="KW-0597">Phosphoprotein</keyword>
<dbReference type="Gene3D" id="3.30.565.10">
    <property type="entry name" value="Histidine kinase-like ATPase, C-terminal domain"/>
    <property type="match status" value="1"/>
</dbReference>
<dbReference type="PANTHER" id="PTHR43304:SF1">
    <property type="entry name" value="PAC DOMAIN-CONTAINING PROTEIN"/>
    <property type="match status" value="1"/>
</dbReference>
<accession>A0A0P7ASJ0</accession>